<sequence length="146" mass="15743">MILKKKSGVILSLAIVIGCLGMHTPISAYEGSKTNTEENPDARYNNIYKISSSLTKSGSNAVVSSSVRGQSGVTKTSVTSTLQRKVSGKWVNIKSWTDTQDKILSSLNKTNSITKGYSYRVMTKGTAYRGSVGESGTVYSNVINYN</sequence>
<dbReference type="OrthoDB" id="1787254at2"/>
<evidence type="ECO:0000256" key="1">
    <source>
        <dbReference type="SAM" id="SignalP"/>
    </source>
</evidence>
<evidence type="ECO:0000313" key="3">
    <source>
        <dbReference type="Proteomes" id="UP000215694"/>
    </source>
</evidence>
<comment type="caution">
    <text evidence="2">The sequence shown here is derived from an EMBL/GenBank/DDBJ whole genome shotgun (WGS) entry which is preliminary data.</text>
</comment>
<name>A0A371J8Y3_9FIRM</name>
<dbReference type="Proteomes" id="UP000215694">
    <property type="component" value="Unassembled WGS sequence"/>
</dbReference>
<dbReference type="EMBL" id="NOJY02000003">
    <property type="protein sequence ID" value="RDY29232.1"/>
    <property type="molecule type" value="Genomic_DNA"/>
</dbReference>
<dbReference type="PROSITE" id="PS51257">
    <property type="entry name" value="PROKAR_LIPOPROTEIN"/>
    <property type="match status" value="1"/>
</dbReference>
<proteinExistence type="predicted"/>
<dbReference type="AlphaFoldDB" id="A0A371J8Y3"/>
<dbReference type="RefSeq" id="WP_094368265.1">
    <property type="nucleotide sequence ID" value="NZ_NOJY02000003.1"/>
</dbReference>
<feature type="signal peptide" evidence="1">
    <location>
        <begin position="1"/>
        <end position="28"/>
    </location>
</feature>
<accession>A0A371J8Y3</accession>
<gene>
    <name evidence="2" type="ORF">CHL78_002690</name>
</gene>
<reference evidence="2 3" key="1">
    <citation type="journal article" date="2017" name="Genome Announc.">
        <title>Draft Genome Sequence of Romboutsia weinsteinii sp. nov. Strain CCRI-19649(T) Isolated from Surface Water.</title>
        <authorList>
            <person name="Maheux A.F."/>
            <person name="Boudreau D.K."/>
            <person name="Berube E."/>
            <person name="Boissinot M."/>
            <person name="Cantin P."/>
            <person name="Raymond F."/>
            <person name="Corbeil J."/>
            <person name="Omar R.F."/>
            <person name="Bergeron M.G."/>
        </authorList>
    </citation>
    <scope>NUCLEOTIDE SEQUENCE [LARGE SCALE GENOMIC DNA]</scope>
    <source>
        <strain evidence="2 3">CCRI-19649</strain>
    </source>
</reference>
<keyword evidence="1" id="KW-0732">Signal</keyword>
<protein>
    <submittedName>
        <fullName evidence="2">Uncharacterized protein</fullName>
    </submittedName>
</protein>
<keyword evidence="3" id="KW-1185">Reference proteome</keyword>
<organism evidence="2 3">
    <name type="scientific">Romboutsia weinsteinii</name>
    <dbReference type="NCBI Taxonomy" id="2020949"/>
    <lineage>
        <taxon>Bacteria</taxon>
        <taxon>Bacillati</taxon>
        <taxon>Bacillota</taxon>
        <taxon>Clostridia</taxon>
        <taxon>Peptostreptococcales</taxon>
        <taxon>Peptostreptococcaceae</taxon>
        <taxon>Romboutsia</taxon>
    </lineage>
</organism>
<evidence type="ECO:0000313" key="2">
    <source>
        <dbReference type="EMBL" id="RDY29232.1"/>
    </source>
</evidence>
<feature type="chain" id="PRO_5016621245" evidence="1">
    <location>
        <begin position="29"/>
        <end position="146"/>
    </location>
</feature>